<dbReference type="Proteomes" id="UP000246085">
    <property type="component" value="Chromosome BRAD3257"/>
</dbReference>
<accession>A0A2U3PUB9</accession>
<protein>
    <submittedName>
        <fullName evidence="1">Uncharacterized protein</fullName>
    </submittedName>
</protein>
<dbReference type="KEGG" id="bvz:BRAD3257_1635"/>
<gene>
    <name evidence="1" type="ORF">BRAD3257_1635</name>
</gene>
<dbReference type="AlphaFoldDB" id="A0A2U3PUB9"/>
<organism evidence="1 2">
    <name type="scientific">Bradyrhizobium vignae</name>
    <dbReference type="NCBI Taxonomy" id="1549949"/>
    <lineage>
        <taxon>Bacteria</taxon>
        <taxon>Pseudomonadati</taxon>
        <taxon>Pseudomonadota</taxon>
        <taxon>Alphaproteobacteria</taxon>
        <taxon>Hyphomicrobiales</taxon>
        <taxon>Nitrobacteraceae</taxon>
        <taxon>Bradyrhizobium</taxon>
    </lineage>
</organism>
<dbReference type="RefSeq" id="WP_181956130.1">
    <property type="nucleotide sequence ID" value="NZ_LS398110.1"/>
</dbReference>
<evidence type="ECO:0000313" key="1">
    <source>
        <dbReference type="EMBL" id="SPP92757.1"/>
    </source>
</evidence>
<reference evidence="1 2" key="1">
    <citation type="submission" date="2018-03" db="EMBL/GenBank/DDBJ databases">
        <authorList>
            <person name="Gully D."/>
        </authorList>
    </citation>
    <scope>NUCLEOTIDE SEQUENCE [LARGE SCALE GENOMIC DNA]</scope>
    <source>
        <strain evidence="1">ORS3257</strain>
    </source>
</reference>
<dbReference type="Gene3D" id="1.10.3210.10">
    <property type="entry name" value="Hypothetical protein af1432"/>
    <property type="match status" value="1"/>
</dbReference>
<evidence type="ECO:0000313" key="2">
    <source>
        <dbReference type="Proteomes" id="UP000246085"/>
    </source>
</evidence>
<proteinExistence type="predicted"/>
<dbReference type="EMBL" id="LS398110">
    <property type="protein sequence ID" value="SPP92757.1"/>
    <property type="molecule type" value="Genomic_DNA"/>
</dbReference>
<sequence>MALNYCMRDAGGFEGNGQTLRILSGLESFSSEHGADLTRRSLLAILKYPVPFSKVSSSDIRPARYEHATSILTLDPSSCKPSARAVT</sequence>
<name>A0A2U3PUB9_9BRAD</name>
<dbReference type="SUPFAM" id="SSF109604">
    <property type="entry name" value="HD-domain/PDEase-like"/>
    <property type="match status" value="1"/>
</dbReference>